<evidence type="ECO:0000313" key="11">
    <source>
        <dbReference type="Proteomes" id="UP000823588"/>
    </source>
</evidence>
<dbReference type="Proteomes" id="UP000823588">
    <property type="component" value="Unassembled WGS sequence"/>
</dbReference>
<dbReference type="InterPro" id="IPR025966">
    <property type="entry name" value="OppC_N"/>
</dbReference>
<dbReference type="OrthoDB" id="312811at2157"/>
<evidence type="ECO:0000256" key="4">
    <source>
        <dbReference type="ARBA" id="ARBA00022692"/>
    </source>
</evidence>
<evidence type="ECO:0000256" key="7">
    <source>
        <dbReference type="RuleBase" id="RU363032"/>
    </source>
</evidence>
<dbReference type="PANTHER" id="PTHR43386">
    <property type="entry name" value="OLIGOPEPTIDE TRANSPORT SYSTEM PERMEASE PROTEIN APPC"/>
    <property type="match status" value="1"/>
</dbReference>
<feature type="transmembrane region" description="Helical" evidence="7">
    <location>
        <begin position="56"/>
        <end position="78"/>
    </location>
</feature>
<keyword evidence="5 7" id="KW-1133">Transmembrane helix</keyword>
<dbReference type="EMBL" id="JAGGKQ010000007">
    <property type="protein sequence ID" value="MBP1922305.1"/>
    <property type="molecule type" value="Genomic_DNA"/>
</dbReference>
<comment type="caution">
    <text evidence="10">The sequence shown here is derived from an EMBL/GenBank/DDBJ whole genome shotgun (WGS) entry which is preliminary data.</text>
</comment>
<keyword evidence="3" id="KW-1003">Cell membrane</keyword>
<dbReference type="Pfam" id="PF12911">
    <property type="entry name" value="OppC_N"/>
    <property type="match status" value="1"/>
</dbReference>
<dbReference type="CDD" id="cd06261">
    <property type="entry name" value="TM_PBP2"/>
    <property type="match status" value="1"/>
</dbReference>
<feature type="transmembrane region" description="Helical" evidence="7">
    <location>
        <begin position="165"/>
        <end position="185"/>
    </location>
</feature>
<feature type="transmembrane region" description="Helical" evidence="7">
    <location>
        <begin position="191"/>
        <end position="210"/>
    </location>
</feature>
<feature type="compositionally biased region" description="Acidic residues" evidence="8">
    <location>
        <begin position="27"/>
        <end position="38"/>
    </location>
</feature>
<dbReference type="InterPro" id="IPR000515">
    <property type="entry name" value="MetI-like"/>
</dbReference>
<feature type="compositionally biased region" description="Basic and acidic residues" evidence="8">
    <location>
        <begin position="14"/>
        <end position="24"/>
    </location>
</feature>
<feature type="transmembrane region" description="Helical" evidence="7">
    <location>
        <begin position="131"/>
        <end position="153"/>
    </location>
</feature>
<dbReference type="PROSITE" id="PS50928">
    <property type="entry name" value="ABC_TM1"/>
    <property type="match status" value="1"/>
</dbReference>
<keyword evidence="11" id="KW-1185">Reference proteome</keyword>
<evidence type="ECO:0000313" key="10">
    <source>
        <dbReference type="EMBL" id="MBP1922305.1"/>
    </source>
</evidence>
<organism evidence="10 11">
    <name type="scientific">Halorubrum alkaliphilum</name>
    <dbReference type="NCBI Taxonomy" id="261290"/>
    <lineage>
        <taxon>Archaea</taxon>
        <taxon>Methanobacteriati</taxon>
        <taxon>Methanobacteriota</taxon>
        <taxon>Stenosarchaea group</taxon>
        <taxon>Halobacteria</taxon>
        <taxon>Halobacteriales</taxon>
        <taxon>Haloferacaceae</taxon>
        <taxon>Halorubrum</taxon>
    </lineage>
</organism>
<evidence type="ECO:0000256" key="2">
    <source>
        <dbReference type="ARBA" id="ARBA00022448"/>
    </source>
</evidence>
<dbReference type="AlphaFoldDB" id="A0A8T4GGX4"/>
<keyword evidence="6 7" id="KW-0472">Membrane</keyword>
<evidence type="ECO:0000256" key="6">
    <source>
        <dbReference type="ARBA" id="ARBA00023136"/>
    </source>
</evidence>
<evidence type="ECO:0000256" key="1">
    <source>
        <dbReference type="ARBA" id="ARBA00004651"/>
    </source>
</evidence>
<accession>A0A8T4GGX4</accession>
<dbReference type="SUPFAM" id="SSF161098">
    <property type="entry name" value="MetI-like"/>
    <property type="match status" value="1"/>
</dbReference>
<keyword evidence="4 7" id="KW-0812">Transmembrane</keyword>
<dbReference type="InterPro" id="IPR035906">
    <property type="entry name" value="MetI-like_sf"/>
</dbReference>
<dbReference type="GO" id="GO:0055085">
    <property type="term" value="P:transmembrane transport"/>
    <property type="evidence" value="ECO:0007669"/>
    <property type="project" value="InterPro"/>
</dbReference>
<protein>
    <submittedName>
        <fullName evidence="10">Peptide/nickel transport system permease protein</fullName>
    </submittedName>
</protein>
<feature type="transmembrane region" description="Helical" evidence="7">
    <location>
        <begin position="250"/>
        <end position="275"/>
    </location>
</feature>
<reference evidence="10" key="1">
    <citation type="submission" date="2021-03" db="EMBL/GenBank/DDBJ databases">
        <title>Genomic Encyclopedia of Type Strains, Phase IV (KMG-IV): sequencing the most valuable type-strain genomes for metagenomic binning, comparative biology and taxonomic classification.</title>
        <authorList>
            <person name="Goeker M."/>
        </authorList>
    </citation>
    <scope>NUCLEOTIDE SEQUENCE</scope>
    <source>
        <strain evidence="10">DSM 23564</strain>
    </source>
</reference>
<proteinExistence type="inferred from homology"/>
<evidence type="ECO:0000259" key="9">
    <source>
        <dbReference type="PROSITE" id="PS50928"/>
    </source>
</evidence>
<feature type="transmembrane region" description="Helical" evidence="7">
    <location>
        <begin position="301"/>
        <end position="320"/>
    </location>
</feature>
<comment type="similarity">
    <text evidence="7">Belongs to the binding-protein-dependent transport system permease family.</text>
</comment>
<keyword evidence="2 7" id="KW-0813">Transport</keyword>
<evidence type="ECO:0000256" key="8">
    <source>
        <dbReference type="SAM" id="MobiDB-lite"/>
    </source>
</evidence>
<dbReference type="RefSeq" id="WP_209484321.1">
    <property type="nucleotide sequence ID" value="NZ_JAGGKQ010000007.1"/>
</dbReference>
<dbReference type="InterPro" id="IPR050366">
    <property type="entry name" value="BP-dependent_transpt_permease"/>
</dbReference>
<gene>
    <name evidence="10" type="ORF">J2751_001313</name>
</gene>
<feature type="domain" description="ABC transmembrane type-1" evidence="9">
    <location>
        <begin position="129"/>
        <end position="324"/>
    </location>
</feature>
<comment type="subcellular location">
    <subcellularLocation>
        <location evidence="1 7">Cell membrane</location>
        <topology evidence="1 7">Multi-pass membrane protein</topology>
    </subcellularLocation>
</comment>
<evidence type="ECO:0000256" key="5">
    <source>
        <dbReference type="ARBA" id="ARBA00022989"/>
    </source>
</evidence>
<dbReference type="GO" id="GO:0005886">
    <property type="term" value="C:plasma membrane"/>
    <property type="evidence" value="ECO:0007669"/>
    <property type="project" value="UniProtKB-SubCell"/>
</dbReference>
<feature type="region of interest" description="Disordered" evidence="8">
    <location>
        <begin position="1"/>
        <end position="38"/>
    </location>
</feature>
<evidence type="ECO:0000256" key="3">
    <source>
        <dbReference type="ARBA" id="ARBA00022475"/>
    </source>
</evidence>
<dbReference type="Pfam" id="PF00528">
    <property type="entry name" value="BPD_transp_1"/>
    <property type="match status" value="1"/>
</dbReference>
<sequence>MSTERGRIRVSGFETERIADHDAAEPTGDDAEEAEDDPEVQNRWVRVIHQLKRDRLALTGMAVVVVMLFVAVFSRPIVVGDVTVQPLSLTPYDPAQTGVGDRYDSPSLTHPMGTDRLGRDTFSRVVAGSRYSVTIGFVVTALAASFGVIYGGVSGYFGGTTDGVMMRLVDVIFAFPALVLAMILVSLFGGGFIPLVGAFALVGWASYARIIRGEILKVKQNEYVMAAKALGARDKSVLFRHIIPNAIAPVVVQATLSIGTVVIGVAALGFLGLGFDPGTPEWGTMLDAERDTLITGAGGTWFWWTTVFPGMMIFLFVMSINMVGDAVNDALDVQVDDVRGGGG</sequence>
<dbReference type="PANTHER" id="PTHR43386:SF1">
    <property type="entry name" value="D,D-DIPEPTIDE TRANSPORT SYSTEM PERMEASE PROTEIN DDPC-RELATED"/>
    <property type="match status" value="1"/>
</dbReference>
<name>A0A8T4GGX4_9EURY</name>
<dbReference type="Gene3D" id="1.10.3720.10">
    <property type="entry name" value="MetI-like"/>
    <property type="match status" value="1"/>
</dbReference>